<dbReference type="InterPro" id="IPR036318">
    <property type="entry name" value="FAD-bd_PCMH-like_sf"/>
</dbReference>
<evidence type="ECO:0000313" key="13">
    <source>
        <dbReference type="EMBL" id="APC42209.1"/>
    </source>
</evidence>
<evidence type="ECO:0000256" key="4">
    <source>
        <dbReference type="ARBA" id="ARBA00022737"/>
    </source>
</evidence>
<evidence type="ECO:0000256" key="1">
    <source>
        <dbReference type="ARBA" id="ARBA00004141"/>
    </source>
</evidence>
<dbReference type="GO" id="GO:0050660">
    <property type="term" value="F:flavin adenine dinucleotide binding"/>
    <property type="evidence" value="ECO:0007669"/>
    <property type="project" value="InterPro"/>
</dbReference>
<dbReference type="AlphaFoldDB" id="A0A1J0GLM8"/>
<reference evidence="14" key="1">
    <citation type="journal article" date="2016" name="Front. Microbiol.">
        <title>Complete Genome Sequence of Clostridium estertheticum DSM 8809, a Microbe Identified in Spoiled Vacuum Packed Beef.</title>
        <authorList>
            <person name="Yu Z."/>
            <person name="Gunn L."/>
            <person name="Brennan E."/>
            <person name="Reid R."/>
            <person name="Wall P.G."/>
            <person name="Gaora O.P."/>
            <person name="Hurley D."/>
            <person name="Bolton D."/>
            <person name="Fanning S."/>
        </authorList>
    </citation>
    <scope>NUCLEOTIDE SEQUENCE [LARGE SCALE GENOMIC DNA]</scope>
    <source>
        <strain evidence="14">DSM 8809</strain>
    </source>
</reference>
<dbReference type="SUPFAM" id="SSF54631">
    <property type="entry name" value="CBS-domain pair"/>
    <property type="match status" value="1"/>
</dbReference>
<evidence type="ECO:0000256" key="10">
    <source>
        <dbReference type="SAM" id="Phobius"/>
    </source>
</evidence>
<dbReference type="EMBL" id="CP015756">
    <property type="protein sequence ID" value="APC42209.1"/>
    <property type="molecule type" value="Genomic_DNA"/>
</dbReference>
<dbReference type="PANTHER" id="PTHR22777:SF17">
    <property type="entry name" value="UPF0053 PROTEIN SLL0260"/>
    <property type="match status" value="1"/>
</dbReference>
<dbReference type="KEGG" id="ceu:A7L45_20185"/>
<keyword evidence="14" id="KW-1185">Reference proteome</keyword>
<evidence type="ECO:0000256" key="3">
    <source>
        <dbReference type="ARBA" id="ARBA00022692"/>
    </source>
</evidence>
<comment type="subcellular location">
    <subcellularLocation>
        <location evidence="1">Membrane</location>
        <topology evidence="1">Multi-pass membrane protein</topology>
    </subcellularLocation>
</comment>
<accession>A0A1J0GLM8</accession>
<keyword evidence="6 8" id="KW-0129">CBS domain</keyword>
<evidence type="ECO:0000256" key="9">
    <source>
        <dbReference type="PROSITE-ProRule" id="PRU01193"/>
    </source>
</evidence>
<dbReference type="RefSeq" id="WP_071614501.1">
    <property type="nucleotide sequence ID" value="NZ_CP015756.1"/>
</dbReference>
<dbReference type="PANTHER" id="PTHR22777">
    <property type="entry name" value="HEMOLYSIN-RELATED"/>
    <property type="match status" value="1"/>
</dbReference>
<comment type="similarity">
    <text evidence="2">Belongs to the UPF0053 family.</text>
</comment>
<dbReference type="InterPro" id="IPR046342">
    <property type="entry name" value="CBS_dom_sf"/>
</dbReference>
<dbReference type="InterPro" id="IPR044751">
    <property type="entry name" value="Ion_transp-like_CBS"/>
</dbReference>
<dbReference type="Gene3D" id="3.10.580.10">
    <property type="entry name" value="CBS-domain"/>
    <property type="match status" value="1"/>
</dbReference>
<evidence type="ECO:0000256" key="7">
    <source>
        <dbReference type="ARBA" id="ARBA00023136"/>
    </source>
</evidence>
<feature type="domain" description="CNNM transmembrane" evidence="12">
    <location>
        <begin position="9"/>
        <end position="209"/>
    </location>
</feature>
<dbReference type="SMART" id="SM01091">
    <property type="entry name" value="CorC_HlyC"/>
    <property type="match status" value="1"/>
</dbReference>
<keyword evidence="7 9" id="KW-0472">Membrane</keyword>
<gene>
    <name evidence="13" type="ORF">A7L45_20185</name>
</gene>
<evidence type="ECO:0000259" key="12">
    <source>
        <dbReference type="PROSITE" id="PS51846"/>
    </source>
</evidence>
<dbReference type="Pfam" id="PF01595">
    <property type="entry name" value="CNNM"/>
    <property type="match status" value="1"/>
</dbReference>
<dbReference type="FunFam" id="3.10.580.10:FF:000002">
    <property type="entry name" value="Magnesium/cobalt efflux protein CorC"/>
    <property type="match status" value="1"/>
</dbReference>
<evidence type="ECO:0000256" key="8">
    <source>
        <dbReference type="PROSITE-ProRule" id="PRU00703"/>
    </source>
</evidence>
<dbReference type="STRING" id="1552.A7L45_20185"/>
<feature type="transmembrane region" description="Helical" evidence="10">
    <location>
        <begin position="13"/>
        <end position="38"/>
    </location>
</feature>
<dbReference type="PROSITE" id="PS51846">
    <property type="entry name" value="CNNM"/>
    <property type="match status" value="1"/>
</dbReference>
<dbReference type="PROSITE" id="PS51371">
    <property type="entry name" value="CBS"/>
    <property type="match status" value="2"/>
</dbReference>
<proteinExistence type="inferred from homology"/>
<feature type="transmembrane region" description="Helical" evidence="10">
    <location>
        <begin position="69"/>
        <end position="90"/>
    </location>
</feature>
<dbReference type="InterPro" id="IPR016169">
    <property type="entry name" value="FAD-bd_PCMH_sub2"/>
</dbReference>
<feature type="transmembrane region" description="Helical" evidence="10">
    <location>
        <begin position="110"/>
        <end position="131"/>
    </location>
</feature>
<dbReference type="OrthoDB" id="9798188at2"/>
<keyword evidence="3 9" id="KW-0812">Transmembrane</keyword>
<dbReference type="GO" id="GO:0005886">
    <property type="term" value="C:plasma membrane"/>
    <property type="evidence" value="ECO:0007669"/>
    <property type="project" value="TreeGrafter"/>
</dbReference>
<dbReference type="Proteomes" id="UP000182569">
    <property type="component" value="Chromosome"/>
</dbReference>
<feature type="transmembrane region" description="Helical" evidence="10">
    <location>
        <begin position="143"/>
        <end position="165"/>
    </location>
</feature>
<evidence type="ECO:0000259" key="11">
    <source>
        <dbReference type="PROSITE" id="PS51371"/>
    </source>
</evidence>
<dbReference type="InterPro" id="IPR000644">
    <property type="entry name" value="CBS_dom"/>
</dbReference>
<dbReference type="CDD" id="cd04590">
    <property type="entry name" value="CBS_pair_CorC_HlyC_assoc"/>
    <property type="match status" value="1"/>
</dbReference>
<name>A0A1J0GLM8_9CLOT</name>
<organism evidence="13 14">
    <name type="scientific">Clostridium estertheticum subsp. estertheticum</name>
    <dbReference type="NCBI Taxonomy" id="1552"/>
    <lineage>
        <taxon>Bacteria</taxon>
        <taxon>Bacillati</taxon>
        <taxon>Bacillota</taxon>
        <taxon>Clostridia</taxon>
        <taxon>Eubacteriales</taxon>
        <taxon>Clostridiaceae</taxon>
        <taxon>Clostridium</taxon>
    </lineage>
</organism>
<evidence type="ECO:0000256" key="2">
    <source>
        <dbReference type="ARBA" id="ARBA00006337"/>
    </source>
</evidence>
<dbReference type="Pfam" id="PF03471">
    <property type="entry name" value="CorC_HlyC"/>
    <property type="match status" value="1"/>
</dbReference>
<feature type="domain" description="CBS" evidence="11">
    <location>
        <begin position="228"/>
        <end position="287"/>
    </location>
</feature>
<dbReference type="InterPro" id="IPR005170">
    <property type="entry name" value="Transptr-assoc_dom"/>
</dbReference>
<evidence type="ECO:0000313" key="14">
    <source>
        <dbReference type="Proteomes" id="UP000182569"/>
    </source>
</evidence>
<keyword evidence="4" id="KW-0677">Repeat</keyword>
<dbReference type="InterPro" id="IPR002550">
    <property type="entry name" value="CNNM"/>
</dbReference>
<keyword evidence="5 9" id="KW-1133">Transmembrane helix</keyword>
<feature type="domain" description="CBS" evidence="11">
    <location>
        <begin position="294"/>
        <end position="351"/>
    </location>
</feature>
<dbReference type="Gene3D" id="3.30.465.10">
    <property type="match status" value="1"/>
</dbReference>
<dbReference type="Pfam" id="PF00571">
    <property type="entry name" value="CBS"/>
    <property type="match status" value="2"/>
</dbReference>
<protein>
    <submittedName>
        <fullName evidence="13">Hemolysin</fullName>
    </submittedName>
</protein>
<evidence type="ECO:0000256" key="6">
    <source>
        <dbReference type="ARBA" id="ARBA00023122"/>
    </source>
</evidence>
<sequence length="438" mass="49312">MESEPAPMPNSNIVVQLILIVILTLINAFFASAEMAIVSLNKNKIKHLAEEGNKKAILLSRLIEKPTKFLSTIQVGITFAGFFSSAYVATAIAGKLTLVLSNISVPYSEGVALVVITIGLAYITLVFGELFPKRIALQNSQAIAMFSVVPIMYISKLVTPFVNLLTVSTNILVKITGLGHDSKEEKLSKEEIKSLIEVGQEHGIINETEKEMINNIIEFDDKLAREVMTPRTDVYMIDINDPITEYLDELLIERHSRVPVFEGDVDNIVGILHMKDFMIEARENGFENVNIKNILHSPYFVQENKNIDELFKELKSSKNHIAMLIDEYGGFSGVVTTEDITEEIMGNIEDEYDHEEPEIKKVDNNTYIVSGLLSLDDLNEHLDLNLVSKDYNTIGGFLINLMGCIPKINEERTVEYGDVIFRIEEVRERRIEKIKICI</sequence>
<evidence type="ECO:0000256" key="5">
    <source>
        <dbReference type="ARBA" id="ARBA00022989"/>
    </source>
</evidence>
<dbReference type="SUPFAM" id="SSF56176">
    <property type="entry name" value="FAD-binding/transporter-associated domain-like"/>
    <property type="match status" value="1"/>
</dbReference>